<keyword evidence="2" id="KW-1185">Reference proteome</keyword>
<dbReference type="Proteomes" id="UP001064048">
    <property type="component" value="Chromosome 17"/>
</dbReference>
<sequence length="903" mass="102734">MPKKQKLLNKVSEPRIKKKTKVKPNVCVSLPINHFINAQNKRCKLVNNSVLMEKKQHVAELKVPRLVIKMMSSAEITDITKRLRETRRNKNNVSTTKQNKNTDESNKTISKKQILQDLSVVINKELKDISNNLKSSLERSANMGIDQTTQCSESPVCIHVNSPNEIESHRTCHTIGQGLSNTKASKDTLREPMYVITRAEFEKYEKLRKNPILQESGVLDDQSFNNCKRTEVLPVEREIIDLNHKMDTVKLNQERLNLALNHSEANKTIIRALQNKMTNSTNDDIIEVSRPTRASTPFPFVVPNFANITRQHSSGATMLSNSQSMIPKRLEHNNQQVKDITIISPRACDRHAELRNEVNEMYQGNNLLNEVNLNTLAETASSLNKLSLPPKVAALKQDYQLRQNQLAQRQREKALEIQSHKHMMHPSQLLPLKSQPHQTLPAQFQSPKSQPPKSNPNILQMQPPHSQPAHKQRPKMHLQQPQPQQVQSYYSQSTQLRQSMSQTSVIKNQSQSMQTLQTKRTQQLHLHCLQPTQPTLLSESQPTQLNTPLLQLPLQQPPSLPPSQLQPSQMQLFQRPSYPQPKQMPHSQWPSFYGSQQWQQNFYYTPQQQNGQYIQRQHNYPNAYETQNQKMNAKRSPEMKAESWDSSSCREGIKPGKNILRPEHHRPITLLSKVSKVFKKLLLQHLTPHIPATGRTLHHATTRPSAELASPENKQLQAAIKRVMGKGKWIFTGIHATYSRDYFYSLGGKPLYRMPLRWIEGEPNTNMGEACIYITPEGTIGATNCSETYTYVCYRKIIPGTPFSTDCGTYDMGQTLKQAGYNRWASTQPDNLGGGQFCGGIFMNAKLDDLWCLGAYPFICEKEPDSLLDDQPEIFVAEVPPSPSLSPTPPGWDYDGEVLAGEG</sequence>
<proteinExistence type="predicted"/>
<organism evidence="1 2">
    <name type="scientific">Choristoneura fumiferana</name>
    <name type="common">Spruce budworm moth</name>
    <name type="synonym">Archips fumiferana</name>
    <dbReference type="NCBI Taxonomy" id="7141"/>
    <lineage>
        <taxon>Eukaryota</taxon>
        <taxon>Metazoa</taxon>
        <taxon>Ecdysozoa</taxon>
        <taxon>Arthropoda</taxon>
        <taxon>Hexapoda</taxon>
        <taxon>Insecta</taxon>
        <taxon>Pterygota</taxon>
        <taxon>Neoptera</taxon>
        <taxon>Endopterygota</taxon>
        <taxon>Lepidoptera</taxon>
        <taxon>Glossata</taxon>
        <taxon>Ditrysia</taxon>
        <taxon>Tortricoidea</taxon>
        <taxon>Tortricidae</taxon>
        <taxon>Tortricinae</taxon>
        <taxon>Choristoneura</taxon>
    </lineage>
</organism>
<evidence type="ECO:0000313" key="1">
    <source>
        <dbReference type="EMBL" id="KAI8437054.1"/>
    </source>
</evidence>
<accession>A0ACC0KKQ6</accession>
<evidence type="ECO:0000313" key="2">
    <source>
        <dbReference type="Proteomes" id="UP001064048"/>
    </source>
</evidence>
<protein>
    <submittedName>
        <fullName evidence="1">Uncharacterized protein</fullName>
    </submittedName>
</protein>
<dbReference type="EMBL" id="CM046117">
    <property type="protein sequence ID" value="KAI8437054.1"/>
    <property type="molecule type" value="Genomic_DNA"/>
</dbReference>
<comment type="caution">
    <text evidence="1">The sequence shown here is derived from an EMBL/GenBank/DDBJ whole genome shotgun (WGS) entry which is preliminary data.</text>
</comment>
<gene>
    <name evidence="1" type="ORF">MSG28_010425</name>
</gene>
<name>A0ACC0KKQ6_CHOFU</name>
<reference evidence="1 2" key="1">
    <citation type="journal article" date="2022" name="Genome Biol. Evol.">
        <title>The Spruce Budworm Genome: Reconstructing the Evolutionary History of Antifreeze Proteins.</title>
        <authorList>
            <person name="Beliveau C."/>
            <person name="Gagne P."/>
            <person name="Picq S."/>
            <person name="Vernygora O."/>
            <person name="Keeling C.I."/>
            <person name="Pinkney K."/>
            <person name="Doucet D."/>
            <person name="Wen F."/>
            <person name="Johnston J.S."/>
            <person name="Maaroufi H."/>
            <person name="Boyle B."/>
            <person name="Laroche J."/>
            <person name="Dewar K."/>
            <person name="Juretic N."/>
            <person name="Blackburn G."/>
            <person name="Nisole A."/>
            <person name="Brunet B."/>
            <person name="Brandao M."/>
            <person name="Lumley L."/>
            <person name="Duan J."/>
            <person name="Quan G."/>
            <person name="Lucarotti C.J."/>
            <person name="Roe A.D."/>
            <person name="Sperling F.A.H."/>
            <person name="Levesque R.C."/>
            <person name="Cusson M."/>
        </authorList>
    </citation>
    <scope>NUCLEOTIDE SEQUENCE [LARGE SCALE GENOMIC DNA]</scope>
    <source>
        <strain evidence="1">Glfc:IPQL:Cfum</strain>
    </source>
</reference>